<feature type="domain" description="Core-binding (CB)" evidence="13">
    <location>
        <begin position="1"/>
        <end position="85"/>
    </location>
</feature>
<evidence type="ECO:0000256" key="11">
    <source>
        <dbReference type="HAMAP-Rule" id="MF_01808"/>
    </source>
</evidence>
<evidence type="ECO:0000256" key="6">
    <source>
        <dbReference type="ARBA" id="ARBA00022829"/>
    </source>
</evidence>
<dbReference type="HAMAP" id="MF_01808">
    <property type="entry name" value="Recomb_XerC_XerD"/>
    <property type="match status" value="1"/>
</dbReference>
<dbReference type="OrthoDB" id="9801717at2"/>
<keyword evidence="9 11" id="KW-0233">DNA recombination</keyword>
<dbReference type="InterPro" id="IPR011931">
    <property type="entry name" value="Recomb_XerC"/>
</dbReference>
<evidence type="ECO:0000259" key="12">
    <source>
        <dbReference type="PROSITE" id="PS51898"/>
    </source>
</evidence>
<name>A0A3E1K696_9GAMM</name>
<protein>
    <recommendedName>
        <fullName evidence="3 11">Tyrosine recombinase XerC</fullName>
    </recommendedName>
</protein>
<evidence type="ECO:0000256" key="7">
    <source>
        <dbReference type="ARBA" id="ARBA00022908"/>
    </source>
</evidence>
<evidence type="ECO:0000313" key="15">
    <source>
        <dbReference type="Proteomes" id="UP000260351"/>
    </source>
</evidence>
<evidence type="ECO:0000256" key="10">
    <source>
        <dbReference type="ARBA" id="ARBA00023306"/>
    </source>
</evidence>
<dbReference type="InterPro" id="IPR002104">
    <property type="entry name" value="Integrase_catalytic"/>
</dbReference>
<evidence type="ECO:0000259" key="13">
    <source>
        <dbReference type="PROSITE" id="PS51900"/>
    </source>
</evidence>
<dbReference type="NCBIfam" id="NF001399">
    <property type="entry name" value="PRK00283.1"/>
    <property type="match status" value="1"/>
</dbReference>
<keyword evidence="4 11" id="KW-0963">Cytoplasm</keyword>
<dbReference type="InterPro" id="IPR011010">
    <property type="entry name" value="DNA_brk_join_enz"/>
</dbReference>
<dbReference type="CDD" id="cd00798">
    <property type="entry name" value="INT_XerDC_C"/>
    <property type="match status" value="1"/>
</dbReference>
<dbReference type="EMBL" id="QUZK01000046">
    <property type="protein sequence ID" value="RFF29539.1"/>
    <property type="molecule type" value="Genomic_DNA"/>
</dbReference>
<proteinExistence type="inferred from homology"/>
<keyword evidence="15" id="KW-1185">Reference proteome</keyword>
<feature type="active site" evidence="11">
    <location>
        <position position="169"/>
    </location>
</feature>
<dbReference type="GO" id="GO:0006313">
    <property type="term" value="P:DNA transposition"/>
    <property type="evidence" value="ECO:0007669"/>
    <property type="project" value="UniProtKB-UniRule"/>
</dbReference>
<dbReference type="NCBIfam" id="TIGR02224">
    <property type="entry name" value="recomb_XerC"/>
    <property type="match status" value="1"/>
</dbReference>
<accession>A0A3E1K696</accession>
<sequence length="296" mass="33427">MESAVTAFLDHAADEAGLSPATIDAYRRDLERFAAWCGEHDVEEIETLSTADVRSFAAGEHRRGLSPRSVQRRLSGLRRFFRYLRRERVIAGDPSQGVRAPKVRRKLPEVLDIDQVLALLNIPEEDELATRDRAMLELFYASGLRVSELAGLTWDRLDLSEGLVRVLGKGRRERVVPVGRHAVRALERWRGIHASTAGTDQAGIFTSLKGRPLGVRAIQKRVAYWSQRQGLDQNVHPHQLRHSFASHILESSGDLRAVQELLGHANLTTTQIYTHLDFQHLAKVYDETHPRAKKKS</sequence>
<evidence type="ECO:0000256" key="3">
    <source>
        <dbReference type="ARBA" id="ARBA00015804"/>
    </source>
</evidence>
<dbReference type="Pfam" id="PF00589">
    <property type="entry name" value="Phage_integrase"/>
    <property type="match status" value="1"/>
</dbReference>
<keyword evidence="7 11" id="KW-0229">DNA integration</keyword>
<dbReference type="InterPro" id="IPR044068">
    <property type="entry name" value="CB"/>
</dbReference>
<comment type="caution">
    <text evidence="14">The sequence shown here is derived from an EMBL/GenBank/DDBJ whole genome shotgun (WGS) entry which is preliminary data.</text>
</comment>
<dbReference type="GO" id="GO:0003677">
    <property type="term" value="F:DNA binding"/>
    <property type="evidence" value="ECO:0007669"/>
    <property type="project" value="UniProtKB-UniRule"/>
</dbReference>
<dbReference type="GO" id="GO:0051301">
    <property type="term" value="P:cell division"/>
    <property type="evidence" value="ECO:0007669"/>
    <property type="project" value="UniProtKB-UniRule"/>
</dbReference>
<comment type="subunit">
    <text evidence="11">Forms a cyclic heterotetrameric complex composed of two molecules of XerC and two molecules of XerD.</text>
</comment>
<feature type="active site" evidence="11">
    <location>
        <position position="241"/>
    </location>
</feature>
<dbReference type="PROSITE" id="PS51898">
    <property type="entry name" value="TYR_RECOMBINASE"/>
    <property type="match status" value="1"/>
</dbReference>
<keyword evidence="10 11" id="KW-0131">Cell cycle</keyword>
<keyword evidence="5 11" id="KW-0132">Cell division</keyword>
<keyword evidence="6 11" id="KW-0159">Chromosome partition</keyword>
<dbReference type="Pfam" id="PF02899">
    <property type="entry name" value="Phage_int_SAM_1"/>
    <property type="match status" value="1"/>
</dbReference>
<comment type="similarity">
    <text evidence="2 11">Belongs to the 'phage' integrase family. XerC subfamily.</text>
</comment>
<evidence type="ECO:0000256" key="2">
    <source>
        <dbReference type="ARBA" id="ARBA00006657"/>
    </source>
</evidence>
<comment type="function">
    <text evidence="11">Site-specific tyrosine recombinase, which acts by catalyzing the cutting and rejoining of the recombining DNA molecules. The XerC-XerD complex is essential to convert dimers of the bacterial chromosome into monomers to permit their segregation at cell division. It also contributes to the segregational stability of plasmids.</text>
</comment>
<evidence type="ECO:0000256" key="1">
    <source>
        <dbReference type="ARBA" id="ARBA00004496"/>
    </source>
</evidence>
<gene>
    <name evidence="11 14" type="primary">xerC</name>
    <name evidence="14" type="ORF">DZC52_12410</name>
</gene>
<feature type="active site" evidence="11">
    <location>
        <position position="238"/>
    </location>
</feature>
<dbReference type="GO" id="GO:0005737">
    <property type="term" value="C:cytoplasm"/>
    <property type="evidence" value="ECO:0007669"/>
    <property type="project" value="UniProtKB-SubCell"/>
</dbReference>
<comment type="subcellular location">
    <subcellularLocation>
        <location evidence="1 11">Cytoplasm</location>
    </subcellularLocation>
</comment>
<evidence type="ECO:0000256" key="9">
    <source>
        <dbReference type="ARBA" id="ARBA00023172"/>
    </source>
</evidence>
<feature type="active site" description="O-(3'-phospho-DNA)-tyrosine intermediate" evidence="11">
    <location>
        <position position="273"/>
    </location>
</feature>
<organism evidence="14 15">
    <name type="scientific">Wenzhouxiangella sediminis</name>
    <dbReference type="NCBI Taxonomy" id="1792836"/>
    <lineage>
        <taxon>Bacteria</taxon>
        <taxon>Pseudomonadati</taxon>
        <taxon>Pseudomonadota</taxon>
        <taxon>Gammaproteobacteria</taxon>
        <taxon>Chromatiales</taxon>
        <taxon>Wenzhouxiangellaceae</taxon>
        <taxon>Wenzhouxiangella</taxon>
    </lineage>
</organism>
<dbReference type="InterPro" id="IPR023009">
    <property type="entry name" value="Tyrosine_recombinase_XerC/XerD"/>
</dbReference>
<feature type="active site" evidence="11">
    <location>
        <position position="145"/>
    </location>
</feature>
<evidence type="ECO:0000313" key="14">
    <source>
        <dbReference type="EMBL" id="RFF29539.1"/>
    </source>
</evidence>
<dbReference type="GO" id="GO:0009037">
    <property type="term" value="F:tyrosine-based site-specific recombinase activity"/>
    <property type="evidence" value="ECO:0007669"/>
    <property type="project" value="UniProtKB-UniRule"/>
</dbReference>
<feature type="domain" description="Tyr recombinase" evidence="12">
    <location>
        <begin position="106"/>
        <end position="286"/>
    </location>
</feature>
<dbReference type="Proteomes" id="UP000260351">
    <property type="component" value="Unassembled WGS sequence"/>
</dbReference>
<dbReference type="AlphaFoldDB" id="A0A3E1K696"/>
<dbReference type="SUPFAM" id="SSF56349">
    <property type="entry name" value="DNA breaking-rejoining enzymes"/>
    <property type="match status" value="1"/>
</dbReference>
<dbReference type="PANTHER" id="PTHR30349">
    <property type="entry name" value="PHAGE INTEGRASE-RELATED"/>
    <property type="match status" value="1"/>
</dbReference>
<evidence type="ECO:0000256" key="8">
    <source>
        <dbReference type="ARBA" id="ARBA00023125"/>
    </source>
</evidence>
<reference evidence="14 15" key="1">
    <citation type="submission" date="2018-08" db="EMBL/GenBank/DDBJ databases">
        <title>Wenzhouxiangella salilacus sp. nov., a novel bacterium isolated from a saline lake in Xinjiang Province, China.</title>
        <authorList>
            <person name="Han S."/>
        </authorList>
    </citation>
    <scope>NUCLEOTIDE SEQUENCE [LARGE SCALE GENOMIC DNA]</scope>
    <source>
        <strain evidence="14 15">XDB06</strain>
    </source>
</reference>
<dbReference type="PROSITE" id="PS51900">
    <property type="entry name" value="CB"/>
    <property type="match status" value="1"/>
</dbReference>
<dbReference type="GO" id="GO:0007059">
    <property type="term" value="P:chromosome segregation"/>
    <property type="evidence" value="ECO:0007669"/>
    <property type="project" value="UniProtKB-UniRule"/>
</dbReference>
<dbReference type="InterPro" id="IPR013762">
    <property type="entry name" value="Integrase-like_cat_sf"/>
</dbReference>
<feature type="active site" evidence="11">
    <location>
        <position position="264"/>
    </location>
</feature>
<keyword evidence="8 11" id="KW-0238">DNA-binding</keyword>
<dbReference type="InterPro" id="IPR050090">
    <property type="entry name" value="Tyrosine_recombinase_XerCD"/>
</dbReference>
<dbReference type="InterPro" id="IPR010998">
    <property type="entry name" value="Integrase_recombinase_N"/>
</dbReference>
<dbReference type="Gene3D" id="1.10.150.130">
    <property type="match status" value="1"/>
</dbReference>
<dbReference type="PANTHER" id="PTHR30349:SF81">
    <property type="entry name" value="TYROSINE RECOMBINASE XERC"/>
    <property type="match status" value="1"/>
</dbReference>
<dbReference type="InterPro" id="IPR004107">
    <property type="entry name" value="Integrase_SAM-like_N"/>
</dbReference>
<dbReference type="Gene3D" id="1.10.443.10">
    <property type="entry name" value="Intergrase catalytic core"/>
    <property type="match status" value="1"/>
</dbReference>
<evidence type="ECO:0000256" key="5">
    <source>
        <dbReference type="ARBA" id="ARBA00022618"/>
    </source>
</evidence>
<evidence type="ECO:0000256" key="4">
    <source>
        <dbReference type="ARBA" id="ARBA00022490"/>
    </source>
</evidence>